<feature type="transmembrane region" description="Helical" evidence="1">
    <location>
        <begin position="125"/>
        <end position="144"/>
    </location>
</feature>
<feature type="transmembrane region" description="Helical" evidence="1">
    <location>
        <begin position="88"/>
        <end position="105"/>
    </location>
</feature>
<name>A0A7X1B2K0_9BACT</name>
<evidence type="ECO:0000313" key="2">
    <source>
        <dbReference type="EMBL" id="MBC2604337.1"/>
    </source>
</evidence>
<feature type="transmembrane region" description="Helical" evidence="1">
    <location>
        <begin position="151"/>
        <end position="174"/>
    </location>
</feature>
<evidence type="ECO:0000256" key="1">
    <source>
        <dbReference type="SAM" id="Phobius"/>
    </source>
</evidence>
<accession>A0A7X1B2K0</accession>
<sequence length="510" mass="56564">MSASLNILRKDLRLYRWGWIFALVLGAVNVYLHGTTAGLVESDLNEALGTFSGFGQALLPFFLFALVTQKENLVDPDAYWLGRPMPRLQILAAKLFFVAIILGIFTSSDALVLLLNQGASRVPFVLAGFFTLFVSWISLVFLGAQTKSLPWLLAFLVLFYIGLMIVGFLAGAIIPDDSIIEDFFQALPQLPSDTPTHTVALFQTSFWFVAGIAILAFYYKSRRRKTAWVFLAVGGIGALVLTPSNDPQDRPQQVAGTGTETFQAKIIGIQKIGTQHSNDATSERYAFVLESNTSGLPENAWIQTRNLELRTEENRNLFYGDQQPRTRTSQKISGQPLAPSNQFLIEAFSINRERLDTFPVSGLQAYLSVEISYFSAQEVGRISVRPDQGFANNGNRLLISSFDENANHLEVQISAYLPSPIFEPKEFSAYSEGLRGIYSFALAMPDQPEPVPFTMNGISSSLSDSYETRIEVDLPTGVNANECELVIYKRVLLKRTSQSFQGDDLSLPPN</sequence>
<dbReference type="AlphaFoldDB" id="A0A7X1B2K0"/>
<gene>
    <name evidence="2" type="ORF">H5P30_21365</name>
</gene>
<feature type="transmembrane region" description="Helical" evidence="1">
    <location>
        <begin position="14"/>
        <end position="32"/>
    </location>
</feature>
<protein>
    <submittedName>
        <fullName evidence="2">Uncharacterized protein</fullName>
    </submittedName>
</protein>
<reference evidence="2 3" key="1">
    <citation type="submission" date="2020-07" db="EMBL/GenBank/DDBJ databases">
        <authorList>
            <person name="Feng X."/>
        </authorList>
    </citation>
    <scope>NUCLEOTIDE SEQUENCE [LARGE SCALE GENOMIC DNA]</scope>
    <source>
        <strain evidence="2 3">JCM14086</strain>
    </source>
</reference>
<dbReference type="RefSeq" id="WP_185694949.1">
    <property type="nucleotide sequence ID" value="NZ_JACHVA010000143.1"/>
</dbReference>
<proteinExistence type="predicted"/>
<evidence type="ECO:0000313" key="3">
    <source>
        <dbReference type="Proteomes" id="UP000525652"/>
    </source>
</evidence>
<feature type="transmembrane region" description="Helical" evidence="1">
    <location>
        <begin position="200"/>
        <end position="219"/>
    </location>
</feature>
<keyword evidence="3" id="KW-1185">Reference proteome</keyword>
<dbReference type="Proteomes" id="UP000525652">
    <property type="component" value="Unassembled WGS sequence"/>
</dbReference>
<comment type="caution">
    <text evidence="2">The sequence shown here is derived from an EMBL/GenBank/DDBJ whole genome shotgun (WGS) entry which is preliminary data.</text>
</comment>
<keyword evidence="1" id="KW-1133">Transmembrane helix</keyword>
<keyword evidence="1" id="KW-0472">Membrane</keyword>
<dbReference type="EMBL" id="JACHVA010000143">
    <property type="protein sequence ID" value="MBC2604337.1"/>
    <property type="molecule type" value="Genomic_DNA"/>
</dbReference>
<feature type="transmembrane region" description="Helical" evidence="1">
    <location>
        <begin position="226"/>
        <end position="244"/>
    </location>
</feature>
<keyword evidence="1" id="KW-0812">Transmembrane</keyword>
<feature type="transmembrane region" description="Helical" evidence="1">
    <location>
        <begin position="47"/>
        <end position="67"/>
    </location>
</feature>
<organism evidence="2 3">
    <name type="scientific">Puniceicoccus vermicola</name>
    <dbReference type="NCBI Taxonomy" id="388746"/>
    <lineage>
        <taxon>Bacteria</taxon>
        <taxon>Pseudomonadati</taxon>
        <taxon>Verrucomicrobiota</taxon>
        <taxon>Opitutia</taxon>
        <taxon>Puniceicoccales</taxon>
        <taxon>Puniceicoccaceae</taxon>
        <taxon>Puniceicoccus</taxon>
    </lineage>
</organism>